<evidence type="ECO:0000259" key="6">
    <source>
        <dbReference type="Pfam" id="PF01055"/>
    </source>
</evidence>
<dbReference type="InterPro" id="IPR017853">
    <property type="entry name" value="GH"/>
</dbReference>
<accession>A0A556RA69</accession>
<keyword evidence="3 4" id="KW-0326">Glycosidase</keyword>
<evidence type="ECO:0000256" key="1">
    <source>
        <dbReference type="ARBA" id="ARBA00007806"/>
    </source>
</evidence>
<comment type="similarity">
    <text evidence="1 4">Belongs to the glycosyl hydrolase 31 family.</text>
</comment>
<dbReference type="Gene3D" id="3.20.20.80">
    <property type="entry name" value="Glycosidases"/>
    <property type="match status" value="1"/>
</dbReference>
<dbReference type="InterPro" id="IPR013780">
    <property type="entry name" value="Glyco_hydro_b"/>
</dbReference>
<protein>
    <submittedName>
        <fullName evidence="8">Glycoside hydrolase</fullName>
    </submittedName>
</protein>
<dbReference type="SUPFAM" id="SSF51011">
    <property type="entry name" value="Glycosyl hydrolase domain"/>
    <property type="match status" value="1"/>
</dbReference>
<dbReference type="InterPro" id="IPR050985">
    <property type="entry name" value="Alpha-glycosidase_related"/>
</dbReference>
<sequence>MELTEQKKAENGEGSADHDGSLVQDLKSGLTAPCSLKIEDGEYWYGGCVMDGSRYPFTAGDDYRLDLIDLDSPNQVSPAFVSTHGRALWSEEPFDLKVQGDAMVMITRGTVHVDASGANLRDAQQNLARQTFTLGQMPPEEFFRMPQWNTWIELIYKQNQRDVMKYANGIVDNGFPPGIIMIDDFWGDYYGRWQFSPRKFPDPKGMVEKLHDMGFKVMVWVCPFVTPDTVEYHELRDRHMLIFDRDGEPVIRQWWNGYGAILDMSNPETYAWLKEGLQDLRSQTGVDGFKFDAGDFRYYHDDDASLMRLTRQEEAQLWGRFGTEFDYNEYRVNYKNGGLPLVNRLQDKIFEWGKDGLSELIPDTITQGLLGYYYNCPDMIGGGEYRSFLVTKTLDQELIVRSAQCAALMAMMQFSVAPWRVLDKEHLALCQEAAHLHVELSQTIVDLARKASQTGEPITRSMAYDFPQAPVDCLKTQFMLGDRILSAPVIEKGATSKRVYFPEGRWQSLQDESTVVDGPVTRDVPVTLATLPAYRRID</sequence>
<dbReference type="Pfam" id="PF01055">
    <property type="entry name" value="Glyco_hydro_31_2nd"/>
    <property type="match status" value="1"/>
</dbReference>
<gene>
    <name evidence="8" type="ORF">FPK29_05385</name>
</gene>
<dbReference type="Proteomes" id="UP000317536">
    <property type="component" value="Unassembled WGS sequence"/>
</dbReference>
<evidence type="ECO:0000313" key="8">
    <source>
        <dbReference type="EMBL" id="TSJ85785.1"/>
    </source>
</evidence>
<feature type="region of interest" description="Disordered" evidence="5">
    <location>
        <begin position="1"/>
        <end position="22"/>
    </location>
</feature>
<proteinExistence type="inferred from homology"/>
<feature type="compositionally biased region" description="Basic and acidic residues" evidence="5">
    <location>
        <begin position="1"/>
        <end position="20"/>
    </location>
</feature>
<evidence type="ECO:0000256" key="5">
    <source>
        <dbReference type="SAM" id="MobiDB-lite"/>
    </source>
</evidence>
<comment type="caution">
    <text evidence="8">The sequence shown here is derived from an EMBL/GenBank/DDBJ whole genome shotgun (WGS) entry which is preliminary data.</text>
</comment>
<dbReference type="CDD" id="cd06592">
    <property type="entry name" value="GH31_NET37"/>
    <property type="match status" value="1"/>
</dbReference>
<dbReference type="GO" id="GO:0005975">
    <property type="term" value="P:carbohydrate metabolic process"/>
    <property type="evidence" value="ECO:0007669"/>
    <property type="project" value="InterPro"/>
</dbReference>
<feature type="domain" description="Glycoside hydrolase family 31 TIM barrel" evidence="6">
    <location>
        <begin position="156"/>
        <end position="300"/>
    </location>
</feature>
<evidence type="ECO:0000313" key="9">
    <source>
        <dbReference type="Proteomes" id="UP000317536"/>
    </source>
</evidence>
<dbReference type="PANTHER" id="PTHR43053:SF4">
    <property type="entry name" value="MYOGENESIS-REGULATING GLYCOSIDASE"/>
    <property type="match status" value="1"/>
</dbReference>
<dbReference type="PANTHER" id="PTHR43053">
    <property type="entry name" value="GLYCOSIDASE FAMILY 31"/>
    <property type="match status" value="1"/>
</dbReference>
<dbReference type="InterPro" id="IPR048395">
    <property type="entry name" value="Glyco_hydro_31_C"/>
</dbReference>
<dbReference type="GO" id="GO:0004553">
    <property type="term" value="F:hydrolase activity, hydrolyzing O-glycosyl compounds"/>
    <property type="evidence" value="ECO:0007669"/>
    <property type="project" value="InterPro"/>
</dbReference>
<evidence type="ECO:0000259" key="7">
    <source>
        <dbReference type="Pfam" id="PF21365"/>
    </source>
</evidence>
<reference evidence="8 9" key="1">
    <citation type="submission" date="2019-07" db="EMBL/GenBank/DDBJ databases">
        <title>Bifidobacterium asteroides genomes.</title>
        <authorList>
            <person name="Zheng H."/>
        </authorList>
    </citation>
    <scope>NUCLEOTIDE SEQUENCE [LARGE SCALE GENOMIC DNA]</scope>
    <source>
        <strain evidence="8 9">W8111</strain>
    </source>
</reference>
<evidence type="ECO:0000256" key="3">
    <source>
        <dbReference type="ARBA" id="ARBA00023295"/>
    </source>
</evidence>
<dbReference type="InterPro" id="IPR000322">
    <property type="entry name" value="Glyco_hydro_31_TIM"/>
</dbReference>
<organism evidence="8 9">
    <name type="scientific">Bifidobacterium asteroides</name>
    <dbReference type="NCBI Taxonomy" id="1684"/>
    <lineage>
        <taxon>Bacteria</taxon>
        <taxon>Bacillati</taxon>
        <taxon>Actinomycetota</taxon>
        <taxon>Actinomycetes</taxon>
        <taxon>Bifidobacteriales</taxon>
        <taxon>Bifidobacteriaceae</taxon>
        <taxon>Bifidobacterium</taxon>
    </lineage>
</organism>
<evidence type="ECO:0000256" key="2">
    <source>
        <dbReference type="ARBA" id="ARBA00022801"/>
    </source>
</evidence>
<dbReference type="EMBL" id="VMHJ01000002">
    <property type="protein sequence ID" value="TSJ85785.1"/>
    <property type="molecule type" value="Genomic_DNA"/>
</dbReference>
<evidence type="ECO:0000256" key="4">
    <source>
        <dbReference type="RuleBase" id="RU361185"/>
    </source>
</evidence>
<name>A0A556RA69_9BIFI</name>
<keyword evidence="2 4" id="KW-0378">Hydrolase</keyword>
<feature type="domain" description="Glycosyl hydrolase family 31 C-terminal" evidence="7">
    <location>
        <begin position="455"/>
        <end position="536"/>
    </location>
</feature>
<dbReference type="SUPFAM" id="SSF51445">
    <property type="entry name" value="(Trans)glycosidases"/>
    <property type="match status" value="1"/>
</dbReference>
<dbReference type="Pfam" id="PF21365">
    <property type="entry name" value="Glyco_hydro_31_3rd"/>
    <property type="match status" value="1"/>
</dbReference>
<dbReference type="AlphaFoldDB" id="A0A556RA69"/>
<dbReference type="Gene3D" id="2.60.40.1180">
    <property type="entry name" value="Golgi alpha-mannosidase II"/>
    <property type="match status" value="1"/>
</dbReference>